<evidence type="ECO:0000256" key="1">
    <source>
        <dbReference type="SAM" id="MobiDB-lite"/>
    </source>
</evidence>
<feature type="non-terminal residue" evidence="2">
    <location>
        <position position="1"/>
    </location>
</feature>
<evidence type="ECO:0000313" key="3">
    <source>
        <dbReference type="Proteomes" id="UP001597053"/>
    </source>
</evidence>
<proteinExistence type="predicted"/>
<keyword evidence="3" id="KW-1185">Reference proteome</keyword>
<organism evidence="2 3">
    <name type="scientific">Micromonospora azadirachtae</name>
    <dbReference type="NCBI Taxonomy" id="1970735"/>
    <lineage>
        <taxon>Bacteria</taxon>
        <taxon>Bacillati</taxon>
        <taxon>Actinomycetota</taxon>
        <taxon>Actinomycetes</taxon>
        <taxon>Micromonosporales</taxon>
        <taxon>Micromonosporaceae</taxon>
        <taxon>Micromonospora</taxon>
    </lineage>
</organism>
<reference evidence="3" key="1">
    <citation type="journal article" date="2019" name="Int. J. Syst. Evol. Microbiol.">
        <title>The Global Catalogue of Microorganisms (GCM) 10K type strain sequencing project: providing services to taxonomists for standard genome sequencing and annotation.</title>
        <authorList>
            <consortium name="The Broad Institute Genomics Platform"/>
            <consortium name="The Broad Institute Genome Sequencing Center for Infectious Disease"/>
            <person name="Wu L."/>
            <person name="Ma J."/>
        </authorList>
    </citation>
    <scope>NUCLEOTIDE SEQUENCE [LARGE SCALE GENOMIC DNA]</scope>
    <source>
        <strain evidence="3">JCM 32148</strain>
    </source>
</reference>
<feature type="region of interest" description="Disordered" evidence="1">
    <location>
        <begin position="1"/>
        <end position="46"/>
    </location>
</feature>
<evidence type="ECO:0000313" key="2">
    <source>
        <dbReference type="EMBL" id="MFD0785577.1"/>
    </source>
</evidence>
<dbReference type="Proteomes" id="UP001597053">
    <property type="component" value="Unassembled WGS sequence"/>
</dbReference>
<protein>
    <submittedName>
        <fullName evidence="2">Uncharacterized protein</fullName>
    </submittedName>
</protein>
<name>A0ABW3A408_9ACTN</name>
<comment type="caution">
    <text evidence="2">The sequence shown here is derived from an EMBL/GenBank/DDBJ whole genome shotgun (WGS) entry which is preliminary data.</text>
</comment>
<accession>A0ABW3A408</accession>
<gene>
    <name evidence="2" type="ORF">ACFQZ8_16840</name>
</gene>
<dbReference type="EMBL" id="JBHTHM010000884">
    <property type="protein sequence ID" value="MFD0785577.1"/>
    <property type="molecule type" value="Genomic_DNA"/>
</dbReference>
<sequence length="103" mass="11087">RRRPCRRNPAPPDENLRGGFWITSPARQPGRWQGSDGLAGGVRADDRAAPSTAAAVHVATNGADLPALAELVRRDGLRGVDVQHGDLTQDVFAGEHEHRQHLG</sequence>